<comment type="caution">
    <text evidence="1">The sequence shown here is derived from an EMBL/GenBank/DDBJ whole genome shotgun (WGS) entry which is preliminary data.</text>
</comment>
<dbReference type="AlphaFoldDB" id="A0A7J6XAR1"/>
<name>A0A7J6XAR1_THATH</name>
<evidence type="ECO:0000313" key="2">
    <source>
        <dbReference type="Proteomes" id="UP000554482"/>
    </source>
</evidence>
<accession>A0A7J6XAR1</accession>
<dbReference type="Proteomes" id="UP000554482">
    <property type="component" value="Unassembled WGS sequence"/>
</dbReference>
<gene>
    <name evidence="1" type="ORF">FRX31_004483</name>
</gene>
<reference evidence="1 2" key="1">
    <citation type="submission" date="2020-06" db="EMBL/GenBank/DDBJ databases">
        <title>Transcriptomic and genomic resources for Thalictrum thalictroides and T. hernandezii: Facilitating candidate gene discovery in an emerging model plant lineage.</title>
        <authorList>
            <person name="Arias T."/>
            <person name="Riano-Pachon D.M."/>
            <person name="Di Stilio V.S."/>
        </authorList>
    </citation>
    <scope>NUCLEOTIDE SEQUENCE [LARGE SCALE GENOMIC DNA]</scope>
    <source>
        <strain evidence="2">cv. WT478/WT964</strain>
        <tissue evidence="1">Leaves</tissue>
    </source>
</reference>
<keyword evidence="2" id="KW-1185">Reference proteome</keyword>
<organism evidence="1 2">
    <name type="scientific">Thalictrum thalictroides</name>
    <name type="common">Rue-anemone</name>
    <name type="synonym">Anemone thalictroides</name>
    <dbReference type="NCBI Taxonomy" id="46969"/>
    <lineage>
        <taxon>Eukaryota</taxon>
        <taxon>Viridiplantae</taxon>
        <taxon>Streptophyta</taxon>
        <taxon>Embryophyta</taxon>
        <taxon>Tracheophyta</taxon>
        <taxon>Spermatophyta</taxon>
        <taxon>Magnoliopsida</taxon>
        <taxon>Ranunculales</taxon>
        <taxon>Ranunculaceae</taxon>
        <taxon>Thalictroideae</taxon>
        <taxon>Thalictrum</taxon>
    </lineage>
</organism>
<protein>
    <submittedName>
        <fullName evidence="1">Uncharacterized protein</fullName>
    </submittedName>
</protein>
<evidence type="ECO:0000313" key="1">
    <source>
        <dbReference type="EMBL" id="KAF5205925.1"/>
    </source>
</evidence>
<proteinExistence type="predicted"/>
<sequence>MEGRWTGTLADSRCYELVEGKSIEVEIWKNSKTWEKVGFTERSGGRVFRCNTFLEGGLWLSKLLCQVSLGTTRVGVVFKFSDGNQFVVATMFQNRRGVVLQFILVNRN</sequence>
<dbReference type="EMBL" id="JABWDY010003452">
    <property type="protein sequence ID" value="KAF5205925.1"/>
    <property type="molecule type" value="Genomic_DNA"/>
</dbReference>